<evidence type="ECO:0000259" key="1">
    <source>
        <dbReference type="Pfam" id="PF22308"/>
    </source>
</evidence>
<reference evidence="2 3" key="1">
    <citation type="journal article" date="2014" name="Genome Announc.">
        <title>Complete genome sequence of Magnetospirillum gryphiswaldense MSR-1.</title>
        <authorList>
            <person name="Wang X."/>
            <person name="Wang Q."/>
            <person name="Zhang W."/>
            <person name="Wang Y."/>
            <person name="Li L."/>
            <person name="Wen T."/>
            <person name="Zhang T."/>
            <person name="Zhang Y."/>
            <person name="Xu J."/>
            <person name="Hu J."/>
            <person name="Li S."/>
            <person name="Liu L."/>
            <person name="Liu J."/>
            <person name="Jiang W."/>
            <person name="Tian J."/>
            <person name="Li Y."/>
            <person name="Schuler D."/>
            <person name="Wang L."/>
            <person name="Li J."/>
        </authorList>
    </citation>
    <scope>NUCLEOTIDE SEQUENCE [LARGE SCALE GENOMIC DNA]</scope>
    <source>
        <strain evidence="3">DSM 6361 / JCM 21280 / NBRC 15271 / MSR-1</strain>
    </source>
</reference>
<organism evidence="2 3">
    <name type="scientific">Magnetospirillum gryphiswaldense (strain DSM 6361 / JCM 21280 / NBRC 15271 / MSR-1)</name>
    <dbReference type="NCBI Taxonomy" id="431944"/>
    <lineage>
        <taxon>Bacteria</taxon>
        <taxon>Pseudomonadati</taxon>
        <taxon>Pseudomonadota</taxon>
        <taxon>Alphaproteobacteria</taxon>
        <taxon>Rhodospirillales</taxon>
        <taxon>Rhodospirillaceae</taxon>
        <taxon>Magnetospirillum</taxon>
    </lineage>
</organism>
<dbReference type="AlphaFoldDB" id="V6F7D7"/>
<keyword evidence="3" id="KW-1185">Reference proteome</keyword>
<gene>
    <name evidence="2" type="ordered locus">MGMSRv2__4154</name>
</gene>
<dbReference type="EMBL" id="HG794546">
    <property type="protein sequence ID" value="CDL01369.1"/>
    <property type="molecule type" value="Genomic_DNA"/>
</dbReference>
<dbReference type="HOGENOM" id="CLU_076065_0_0_5"/>
<dbReference type="eggNOG" id="ENOG502ZCN0">
    <property type="taxonomic scope" value="Bacteria"/>
</dbReference>
<proteinExistence type="predicted"/>
<feature type="domain" description="DUF6969" evidence="1">
    <location>
        <begin position="11"/>
        <end position="176"/>
    </location>
</feature>
<evidence type="ECO:0000313" key="2">
    <source>
        <dbReference type="EMBL" id="CDL01369.1"/>
    </source>
</evidence>
<accession>V6F7D7</accession>
<dbReference type="Pfam" id="PF22308">
    <property type="entry name" value="DUF6969"/>
    <property type="match status" value="1"/>
</dbReference>
<sequence length="183" mass="19642">MTGALTVLEDSLRRDGLSPLDLLGDGAGVVPFAHYPDGDLYDRVTRSQAYFHVHAAGMAGHFHLFLRPGGMPPGMVALAGPTDAPAHLGAIALDDQGWPVAVFATNRWVTGEAWYGGADIIRMLPCFRLDLPAPFARLGQWLTAFVATHGDVLARLALLRERELGDGGMDDESLEVLARLSLV</sequence>
<dbReference type="STRING" id="1430440.MGMSRv2__4154"/>
<dbReference type="InterPro" id="IPR054242">
    <property type="entry name" value="DUF6969"/>
</dbReference>
<protein>
    <recommendedName>
        <fullName evidence="1">DUF6969 domain-containing protein</fullName>
    </recommendedName>
</protein>
<dbReference type="KEGG" id="mgy:MGMSRv2__4154"/>
<name>V6F7D7_MAGGM</name>
<evidence type="ECO:0000313" key="3">
    <source>
        <dbReference type="Proteomes" id="UP000018922"/>
    </source>
</evidence>
<dbReference type="Proteomes" id="UP000018922">
    <property type="component" value="Chromosome I"/>
</dbReference>